<accession>T1BC40</accession>
<feature type="domain" description="FAD/NAD(P)-binding" evidence="1">
    <location>
        <begin position="11"/>
        <end position="154"/>
    </location>
</feature>
<dbReference type="AlphaFoldDB" id="T1BC40"/>
<gene>
    <name evidence="2" type="ORF">B1B_10870</name>
</gene>
<dbReference type="EMBL" id="AUZY01007034">
    <property type="protein sequence ID" value="EQD51800.1"/>
    <property type="molecule type" value="Genomic_DNA"/>
</dbReference>
<dbReference type="InterPro" id="IPR023753">
    <property type="entry name" value="FAD/NAD-binding_dom"/>
</dbReference>
<dbReference type="SUPFAM" id="SSF51905">
    <property type="entry name" value="FAD/NAD(P)-binding domain"/>
    <property type="match status" value="1"/>
</dbReference>
<dbReference type="Pfam" id="PF07992">
    <property type="entry name" value="Pyr_redox_2"/>
    <property type="match status" value="1"/>
</dbReference>
<name>T1BC40_9ZZZZ</name>
<dbReference type="InterPro" id="IPR052541">
    <property type="entry name" value="SQRD"/>
</dbReference>
<comment type="caution">
    <text evidence="2">The sequence shown here is derived from an EMBL/GenBank/DDBJ whole genome shotgun (WGS) entry which is preliminary data.</text>
</comment>
<dbReference type="PANTHER" id="PTHR43755:SF1">
    <property type="entry name" value="FAD-DEPENDENT PYRIDINE NUCLEOTIDE-DISULPHIDE OXIDOREDUCTASE"/>
    <property type="match status" value="1"/>
</dbReference>
<evidence type="ECO:0000313" key="2">
    <source>
        <dbReference type="EMBL" id="EQD51800.1"/>
    </source>
</evidence>
<protein>
    <submittedName>
        <fullName evidence="2">FAD-dependent pyridine nucleotide-disulfide oxidoreductase</fullName>
    </submittedName>
</protein>
<reference evidence="2" key="1">
    <citation type="submission" date="2013-08" db="EMBL/GenBank/DDBJ databases">
        <authorList>
            <person name="Mendez C."/>
            <person name="Richter M."/>
            <person name="Ferrer M."/>
            <person name="Sanchez J."/>
        </authorList>
    </citation>
    <scope>NUCLEOTIDE SEQUENCE</scope>
</reference>
<organism evidence="2">
    <name type="scientific">mine drainage metagenome</name>
    <dbReference type="NCBI Taxonomy" id="410659"/>
    <lineage>
        <taxon>unclassified sequences</taxon>
        <taxon>metagenomes</taxon>
        <taxon>ecological metagenomes</taxon>
    </lineage>
</organism>
<dbReference type="InterPro" id="IPR036188">
    <property type="entry name" value="FAD/NAD-bd_sf"/>
</dbReference>
<feature type="non-terminal residue" evidence="2">
    <location>
        <position position="203"/>
    </location>
</feature>
<proteinExistence type="predicted"/>
<dbReference type="Gene3D" id="3.50.50.60">
    <property type="entry name" value="FAD/NAD(P)-binding domain"/>
    <property type="match status" value="2"/>
</dbReference>
<sequence>MRGRSHESAQTVVILGGGVGGVATANRLRRRLAPHHRVVLVNREPDFSFAASYLWVMAGTRTAHQVTRPLRRLERRGIEVVVGEVDGIDPRRRVVSIGGREMAADHLVIALGADYAADAIDGLSEHGETFATLAGAEALARRVTSLSRGRVLVVTAAPVYRCPAAPYEAALLIDAALHRAGVRSRVSIAVHSAEPAPMGVAGA</sequence>
<evidence type="ECO:0000259" key="1">
    <source>
        <dbReference type="Pfam" id="PF07992"/>
    </source>
</evidence>
<reference evidence="2" key="2">
    <citation type="journal article" date="2014" name="ISME J.">
        <title>Microbial stratification in low pH oxic and suboxic macroscopic growths along an acid mine drainage.</title>
        <authorList>
            <person name="Mendez-Garcia C."/>
            <person name="Mesa V."/>
            <person name="Sprenger R.R."/>
            <person name="Richter M."/>
            <person name="Diez M.S."/>
            <person name="Solano J."/>
            <person name="Bargiela R."/>
            <person name="Golyshina O.V."/>
            <person name="Manteca A."/>
            <person name="Ramos J.L."/>
            <person name="Gallego J.R."/>
            <person name="Llorente I."/>
            <person name="Martins Dos Santos V.A."/>
            <person name="Jensen O.N."/>
            <person name="Pelaez A.I."/>
            <person name="Sanchez J."/>
            <person name="Ferrer M."/>
        </authorList>
    </citation>
    <scope>NUCLEOTIDE SEQUENCE</scope>
</reference>
<dbReference type="PANTHER" id="PTHR43755">
    <property type="match status" value="1"/>
</dbReference>
<dbReference type="GO" id="GO:0016491">
    <property type="term" value="F:oxidoreductase activity"/>
    <property type="evidence" value="ECO:0007669"/>
    <property type="project" value="InterPro"/>
</dbReference>